<dbReference type="InterPro" id="IPR039437">
    <property type="entry name" value="FrzH/put_lumazine-bd"/>
</dbReference>
<dbReference type="SUPFAM" id="SSF54427">
    <property type="entry name" value="NTF2-like"/>
    <property type="match status" value="1"/>
</dbReference>
<evidence type="ECO:0000313" key="1">
    <source>
        <dbReference type="EMBL" id="MFC4527200.1"/>
    </source>
</evidence>
<dbReference type="Proteomes" id="UP001595961">
    <property type="component" value="Unassembled WGS sequence"/>
</dbReference>
<name>A0ABV9C2X7_9GAMM</name>
<organism evidence="1 2">
    <name type="scientific">Dyella halodurans</name>
    <dbReference type="NCBI Taxonomy" id="1920171"/>
    <lineage>
        <taxon>Bacteria</taxon>
        <taxon>Pseudomonadati</taxon>
        <taxon>Pseudomonadota</taxon>
        <taxon>Gammaproteobacteria</taxon>
        <taxon>Lysobacterales</taxon>
        <taxon>Rhodanobacteraceae</taxon>
        <taxon>Dyella</taxon>
    </lineage>
</organism>
<gene>
    <name evidence="1" type="ORF">ACFO5W_11210</name>
</gene>
<sequence>MSSHDAVLGVMHAYFDSIYTGNADGLRAVFLAEAKVSDNVQGQLRVRSAEEYIEAVASRKSPHALGERQTMSAISINVLDGVASVTARVEMLGQRYFNVLSLLRHNGRWLIVHKLFGHIES</sequence>
<keyword evidence="2" id="KW-1185">Reference proteome</keyword>
<proteinExistence type="predicted"/>
<dbReference type="EMBL" id="JBHSGA010000017">
    <property type="protein sequence ID" value="MFC4527200.1"/>
    <property type="molecule type" value="Genomic_DNA"/>
</dbReference>
<dbReference type="RefSeq" id="WP_266149144.1">
    <property type="nucleotide sequence ID" value="NZ_CP064028.1"/>
</dbReference>
<dbReference type="Pfam" id="PF12893">
    <property type="entry name" value="Lumazine_bd_2"/>
    <property type="match status" value="1"/>
</dbReference>
<reference evidence="2" key="1">
    <citation type="journal article" date="2019" name="Int. J. Syst. Evol. Microbiol.">
        <title>The Global Catalogue of Microorganisms (GCM) 10K type strain sequencing project: providing services to taxonomists for standard genome sequencing and annotation.</title>
        <authorList>
            <consortium name="The Broad Institute Genomics Platform"/>
            <consortium name="The Broad Institute Genome Sequencing Center for Infectious Disease"/>
            <person name="Wu L."/>
            <person name="Ma J."/>
        </authorList>
    </citation>
    <scope>NUCLEOTIDE SEQUENCE [LARGE SCALE GENOMIC DNA]</scope>
    <source>
        <strain evidence="2">CCM 4481</strain>
    </source>
</reference>
<evidence type="ECO:0000313" key="2">
    <source>
        <dbReference type="Proteomes" id="UP001595961"/>
    </source>
</evidence>
<dbReference type="InterPro" id="IPR032710">
    <property type="entry name" value="NTF2-like_dom_sf"/>
</dbReference>
<comment type="caution">
    <text evidence="1">The sequence shown here is derived from an EMBL/GenBank/DDBJ whole genome shotgun (WGS) entry which is preliminary data.</text>
</comment>
<accession>A0ABV9C2X7</accession>
<dbReference type="Gene3D" id="3.10.450.50">
    <property type="match status" value="1"/>
</dbReference>
<protein>
    <submittedName>
        <fullName evidence="1">Nuclear transport factor 2 family protein</fullName>
    </submittedName>
</protein>